<evidence type="ECO:0000259" key="1">
    <source>
        <dbReference type="Pfam" id="PF00117"/>
    </source>
</evidence>
<dbReference type="PROSITE" id="PS51273">
    <property type="entry name" value="GATASE_TYPE_1"/>
    <property type="match status" value="1"/>
</dbReference>
<dbReference type="Pfam" id="PF00117">
    <property type="entry name" value="GATase"/>
    <property type="match status" value="1"/>
</dbReference>
<dbReference type="InterPro" id="IPR029062">
    <property type="entry name" value="Class_I_gatase-like"/>
</dbReference>
<dbReference type="Proteomes" id="UP000182089">
    <property type="component" value="Unassembled WGS sequence"/>
</dbReference>
<evidence type="ECO:0000313" key="3">
    <source>
        <dbReference type="Proteomes" id="UP000182089"/>
    </source>
</evidence>
<feature type="domain" description="Glutamine amidotransferase" evidence="1">
    <location>
        <begin position="41"/>
        <end position="170"/>
    </location>
</feature>
<dbReference type="PANTHER" id="PTHR42695">
    <property type="entry name" value="GLUTAMINE AMIDOTRANSFERASE YLR126C-RELATED"/>
    <property type="match status" value="1"/>
</dbReference>
<dbReference type="InterPro" id="IPR044992">
    <property type="entry name" value="ChyE-like"/>
</dbReference>
<dbReference type="SUPFAM" id="SSF52317">
    <property type="entry name" value="Class I glutamine amidotransferase-like"/>
    <property type="match status" value="1"/>
</dbReference>
<dbReference type="CDD" id="cd01741">
    <property type="entry name" value="GATase1_1"/>
    <property type="match status" value="1"/>
</dbReference>
<gene>
    <name evidence="2" type="ORF">SAMN05216431_101149</name>
</gene>
<dbReference type="PANTHER" id="PTHR42695:SF5">
    <property type="entry name" value="GLUTAMINE AMIDOTRANSFERASE YLR126C-RELATED"/>
    <property type="match status" value="1"/>
</dbReference>
<comment type="caution">
    <text evidence="2">The sequence shown here is derived from an EMBL/GenBank/DDBJ whole genome shotgun (WGS) entry which is preliminary data.</text>
</comment>
<protein>
    <submittedName>
        <fullName evidence="2">GMP synthase-Glutamine amidotransferase</fullName>
    </submittedName>
</protein>
<sequence length="221" mass="24755">MRINILQHTPNEGPGAILMWANQHGHEVYTYHLYQFNKLPLAEDTDMLVVLGGPMSPNDQEPWIELERKLILDVIKADKPVFGACFGAQQIAKVLGGTVQKSDHKEVGFAPVYLKDTTIPNLPKQLDALHWHEECFSIPRGAKLLFSSDLLENQGFIYGKKVVGLQFHFEPLANDLREIVVNDGDYTKGSELKQSPSDILAHGVPAQNKDIMANILDFISR</sequence>
<evidence type="ECO:0000313" key="2">
    <source>
        <dbReference type="EMBL" id="SEM33990.1"/>
    </source>
</evidence>
<dbReference type="Gene3D" id="3.40.50.880">
    <property type="match status" value="1"/>
</dbReference>
<reference evidence="2 3" key="1">
    <citation type="submission" date="2016-10" db="EMBL/GenBank/DDBJ databases">
        <authorList>
            <person name="Varghese N."/>
            <person name="Submissions S."/>
        </authorList>
    </citation>
    <scope>NUCLEOTIDE SEQUENCE [LARGE SCALE GENOMIC DNA]</scope>
    <source>
        <strain evidence="2 3">WC1T17</strain>
    </source>
</reference>
<name>A0ABY1A963_9LACO</name>
<dbReference type="EMBL" id="FOCC01000001">
    <property type="protein sequence ID" value="SEM33990.1"/>
    <property type="molecule type" value="Genomic_DNA"/>
</dbReference>
<accession>A0ABY1A963</accession>
<dbReference type="InterPro" id="IPR017926">
    <property type="entry name" value="GATASE"/>
</dbReference>
<organism evidence="2 3">
    <name type="scientific">Ligilactobacillus ruminis</name>
    <dbReference type="NCBI Taxonomy" id="1623"/>
    <lineage>
        <taxon>Bacteria</taxon>
        <taxon>Bacillati</taxon>
        <taxon>Bacillota</taxon>
        <taxon>Bacilli</taxon>
        <taxon>Lactobacillales</taxon>
        <taxon>Lactobacillaceae</taxon>
        <taxon>Ligilactobacillus</taxon>
    </lineage>
</organism>
<proteinExistence type="predicted"/>